<organism evidence="6 7">
    <name type="scientific">Cryptosporidium xiaoi</name>
    <dbReference type="NCBI Taxonomy" id="659607"/>
    <lineage>
        <taxon>Eukaryota</taxon>
        <taxon>Sar</taxon>
        <taxon>Alveolata</taxon>
        <taxon>Apicomplexa</taxon>
        <taxon>Conoidasida</taxon>
        <taxon>Coccidia</taxon>
        <taxon>Eucoccidiorida</taxon>
        <taxon>Eimeriorina</taxon>
        <taxon>Cryptosporidiidae</taxon>
        <taxon>Cryptosporidium</taxon>
    </lineage>
</organism>
<dbReference type="AlphaFoldDB" id="A0AAV9XS43"/>
<evidence type="ECO:0000256" key="2">
    <source>
        <dbReference type="HAMAP-Rule" id="MF_03225"/>
    </source>
</evidence>
<dbReference type="EMBL" id="JAWDEY010000037">
    <property type="protein sequence ID" value="KAK6587565.1"/>
    <property type="molecule type" value="Genomic_DNA"/>
</dbReference>
<dbReference type="NCBIfam" id="TIGR00044">
    <property type="entry name" value="YggS family pyridoxal phosphate-dependent enzyme"/>
    <property type="match status" value="1"/>
</dbReference>
<comment type="cofactor">
    <cofactor evidence="3">
        <name>pyridoxal 5'-phosphate</name>
        <dbReference type="ChEBI" id="CHEBI:597326"/>
    </cofactor>
</comment>
<dbReference type="GO" id="GO:0030170">
    <property type="term" value="F:pyridoxal phosphate binding"/>
    <property type="evidence" value="ECO:0007669"/>
    <property type="project" value="UniProtKB-UniRule"/>
</dbReference>
<dbReference type="PROSITE" id="PS01211">
    <property type="entry name" value="UPF0001"/>
    <property type="match status" value="1"/>
</dbReference>
<dbReference type="Pfam" id="PF01168">
    <property type="entry name" value="Ala_racemase_N"/>
    <property type="match status" value="1"/>
</dbReference>
<reference evidence="6 7" key="1">
    <citation type="submission" date="2023-10" db="EMBL/GenBank/DDBJ databases">
        <title>Comparative genomics analysis reveals potential genetic determinants of host preference in Cryptosporidium xiaoi.</title>
        <authorList>
            <person name="Xiao L."/>
            <person name="Li J."/>
        </authorList>
    </citation>
    <scope>NUCLEOTIDE SEQUENCE [LARGE SCALE GENOMIC DNA]</scope>
    <source>
        <strain evidence="6 7">52996</strain>
    </source>
</reference>
<evidence type="ECO:0000256" key="1">
    <source>
        <dbReference type="ARBA" id="ARBA00022898"/>
    </source>
</evidence>
<dbReference type="InterPro" id="IPR011078">
    <property type="entry name" value="PyrdxlP_homeostasis"/>
</dbReference>
<protein>
    <recommendedName>
        <fullName evidence="2">Pyridoxal phosphate homeostasis protein</fullName>
        <shortName evidence="2">PLP homeostasis protein</shortName>
    </recommendedName>
</protein>
<feature type="domain" description="Alanine racemase N-terminal" evidence="5">
    <location>
        <begin position="20"/>
        <end position="234"/>
    </location>
</feature>
<gene>
    <name evidence="6" type="ORF">RS030_91544</name>
</gene>
<evidence type="ECO:0000259" key="5">
    <source>
        <dbReference type="Pfam" id="PF01168"/>
    </source>
</evidence>
<evidence type="ECO:0000313" key="7">
    <source>
        <dbReference type="Proteomes" id="UP001311799"/>
    </source>
</evidence>
<evidence type="ECO:0000256" key="3">
    <source>
        <dbReference type="PIRSR" id="PIRSR004848-1"/>
    </source>
</evidence>
<keyword evidence="7" id="KW-1185">Reference proteome</keyword>
<evidence type="ECO:0000313" key="6">
    <source>
        <dbReference type="EMBL" id="KAK6587565.1"/>
    </source>
</evidence>
<dbReference type="PANTHER" id="PTHR10146">
    <property type="entry name" value="PROLINE SYNTHETASE CO-TRANSCRIBED BACTERIAL HOMOLOG PROTEIN"/>
    <property type="match status" value="1"/>
</dbReference>
<dbReference type="Proteomes" id="UP001311799">
    <property type="component" value="Unassembled WGS sequence"/>
</dbReference>
<dbReference type="PIRSF" id="PIRSF004848">
    <property type="entry name" value="YBL036c_PLPDEIII"/>
    <property type="match status" value="1"/>
</dbReference>
<sequence>MSGNNIIENYNAVRLGIKNLSLNSESVPELLVVSKYQSVEDIRLLHEYTGHADFGENYVQELLYKSGKLPRTIRWHFIGNLQSNKAKALLSIPNLEVFETLDSVKTAELLNKLCYGRDKPLKVMIQIKTSNEDTKSGIGVSSVIELFEFVMSECKNLSFYGLMTMGNSDPELTSNFNCFEIMFKLKEKITRLYLERYSNNLSFNCKLSMGTSRDMDIAIKNKSNQIRIGTAIFGNGRKTVKAIRGEE</sequence>
<comment type="caution">
    <text evidence="6">The sequence shown here is derived from an EMBL/GenBank/DDBJ whole genome shotgun (WGS) entry which is preliminary data.</text>
</comment>
<evidence type="ECO:0000256" key="4">
    <source>
        <dbReference type="RuleBase" id="RU004514"/>
    </source>
</evidence>
<proteinExistence type="inferred from homology"/>
<accession>A0AAV9XS43</accession>
<name>A0AAV9XS43_9CRYT</name>
<feature type="modified residue" description="N6-(pyridoxal phosphate)lysine" evidence="2 3">
    <location>
        <position position="35"/>
    </location>
</feature>
<dbReference type="SUPFAM" id="SSF51419">
    <property type="entry name" value="PLP-binding barrel"/>
    <property type="match status" value="1"/>
</dbReference>
<dbReference type="HAMAP" id="MF_02087">
    <property type="entry name" value="PLP_homeostasis"/>
    <property type="match status" value="1"/>
</dbReference>
<dbReference type="FunFam" id="3.20.20.10:FF:000018">
    <property type="entry name" value="Pyridoxal phosphate homeostasis protein"/>
    <property type="match status" value="1"/>
</dbReference>
<dbReference type="InterPro" id="IPR029066">
    <property type="entry name" value="PLP-binding_barrel"/>
</dbReference>
<keyword evidence="1 2" id="KW-0663">Pyridoxal phosphate</keyword>
<dbReference type="InterPro" id="IPR001608">
    <property type="entry name" value="Ala_racemase_N"/>
</dbReference>
<comment type="similarity">
    <text evidence="2 4">Belongs to the pyridoxal phosphate-binding protein YggS/PROSC family.</text>
</comment>
<comment type="function">
    <text evidence="2">Pyridoxal 5'-phosphate (PLP)-binding protein, which may be involved in intracellular homeostatic regulation of pyridoxal 5'-phosphate (PLP), the active form of vitamin B6.</text>
</comment>
<dbReference type="PANTHER" id="PTHR10146:SF14">
    <property type="entry name" value="PYRIDOXAL PHOSPHATE HOMEOSTASIS PROTEIN"/>
    <property type="match status" value="1"/>
</dbReference>
<dbReference type="Gene3D" id="3.20.20.10">
    <property type="entry name" value="Alanine racemase"/>
    <property type="match status" value="1"/>
</dbReference>